<gene>
    <name evidence="4" type="ORF">KBB96_08770</name>
</gene>
<dbReference type="Gene3D" id="2.70.98.70">
    <property type="match status" value="1"/>
</dbReference>
<feature type="signal peptide" evidence="2">
    <location>
        <begin position="1"/>
        <end position="20"/>
    </location>
</feature>
<evidence type="ECO:0000259" key="3">
    <source>
        <dbReference type="Pfam" id="PF07940"/>
    </source>
</evidence>
<dbReference type="PANTHER" id="PTHR38045">
    <property type="entry name" value="CHROMOSOME 1, WHOLE GENOME SHOTGUN SEQUENCE"/>
    <property type="match status" value="1"/>
</dbReference>
<feature type="domain" description="Heparinase II/III-like C-terminal" evidence="3">
    <location>
        <begin position="365"/>
        <end position="534"/>
    </location>
</feature>
<accession>A0A975J2R6</accession>
<dbReference type="InterPro" id="IPR012480">
    <property type="entry name" value="Hepar_II_III_C"/>
</dbReference>
<feature type="chain" id="PRO_5036925943" evidence="2">
    <location>
        <begin position="21"/>
        <end position="576"/>
    </location>
</feature>
<keyword evidence="2" id="KW-0732">Signal</keyword>
<dbReference type="SUPFAM" id="SSF48230">
    <property type="entry name" value="Chondroitin AC/alginate lyase"/>
    <property type="match status" value="1"/>
</dbReference>
<comment type="subcellular location">
    <subcellularLocation>
        <location evidence="1">Cell envelope</location>
    </subcellularLocation>
</comment>
<sequence>MRFLSVFLIAILPLSAAVPAHPRIFMPANAVAPLKARIQSDPVAKLLHGKAMERAGRTLTEEPVRYEIPDGLRLLGSSRNAIAHILHTAYAWRMTGDRKYLDRCVKELDAVCAFQDWNPKHFLDVGEMSTAVAIGYDWLYPDLTADQRKRYAEALSIKGIAALPAKPPGWWSRPTNNWAQVCNGGFMIAADAIQDVKPEQAAPILTHTREVIKACESFYKPDGAYPEGPAYWHYGSTYHILAMAVEEREAPLKLEPLWQQTSRFLIHSTGSSGMPFNYADAGPGQADVSPAQTWLATRTGDTLAIKNVRDLINRRYTDKKPPSDRFLPLTLLWLPPAKEAAAPETKAIYRGEQSLAFLRSDWSPGALWLGIKGGTPAASHGHMDSGSFVLDWAGTRWFHDLGSDDYNMPGYFGGQRFTYFRLQNLSHNTLVIGGGLQNPKAASCPVNPFQDRDGTTTFTIDLSPAYTDQCKEALRKIAFNGAKREIDFTDALKDPTGPVRWQAVTDAKVTLDGRTATLEKSGHQLVLTTPNEGVEWKLADAKPPTEREKQNAGFRILSIETPKATEVALKVKISAK</sequence>
<dbReference type="PANTHER" id="PTHR38045:SF1">
    <property type="entry name" value="HEPARINASE II_III-LIKE PROTEIN"/>
    <property type="match status" value="1"/>
</dbReference>
<dbReference type="RefSeq" id="WP_211634314.1">
    <property type="nucleotide sequence ID" value="NZ_CP073100.1"/>
</dbReference>
<reference evidence="4" key="1">
    <citation type="submission" date="2021-04" db="EMBL/GenBank/DDBJ databases">
        <title>Luteolibacter sp. 32A isolated from the skin of an Anderson's salamander (Ambystoma andersonii).</title>
        <authorList>
            <person name="Spergser J."/>
            <person name="Busse H.-J."/>
        </authorList>
    </citation>
    <scope>NUCLEOTIDE SEQUENCE</scope>
    <source>
        <strain evidence="4">32A</strain>
    </source>
</reference>
<keyword evidence="5" id="KW-1185">Reference proteome</keyword>
<dbReference type="KEGG" id="lamb:KBB96_08770"/>
<evidence type="ECO:0000313" key="5">
    <source>
        <dbReference type="Proteomes" id="UP000676169"/>
    </source>
</evidence>
<dbReference type="GO" id="GO:0016829">
    <property type="term" value="F:lyase activity"/>
    <property type="evidence" value="ECO:0007669"/>
    <property type="project" value="InterPro"/>
</dbReference>
<proteinExistence type="predicted"/>
<dbReference type="Gene3D" id="1.50.10.100">
    <property type="entry name" value="Chondroitin AC/alginate lyase"/>
    <property type="match status" value="1"/>
</dbReference>
<dbReference type="Pfam" id="PF07940">
    <property type="entry name" value="Hepar_II_III_C"/>
    <property type="match status" value="1"/>
</dbReference>
<dbReference type="InterPro" id="IPR008929">
    <property type="entry name" value="Chondroitin_lyas"/>
</dbReference>
<name>A0A975J2R6_9BACT</name>
<dbReference type="GO" id="GO:0030313">
    <property type="term" value="C:cell envelope"/>
    <property type="evidence" value="ECO:0007669"/>
    <property type="project" value="UniProtKB-SubCell"/>
</dbReference>
<dbReference type="Proteomes" id="UP000676169">
    <property type="component" value="Chromosome"/>
</dbReference>
<organism evidence="4 5">
    <name type="scientific">Luteolibacter ambystomatis</name>
    <dbReference type="NCBI Taxonomy" id="2824561"/>
    <lineage>
        <taxon>Bacteria</taxon>
        <taxon>Pseudomonadati</taxon>
        <taxon>Verrucomicrobiota</taxon>
        <taxon>Verrucomicrobiia</taxon>
        <taxon>Verrucomicrobiales</taxon>
        <taxon>Verrucomicrobiaceae</taxon>
        <taxon>Luteolibacter</taxon>
    </lineage>
</organism>
<protein>
    <submittedName>
        <fullName evidence="4">Heparinase II/III family protein</fullName>
    </submittedName>
</protein>
<evidence type="ECO:0000256" key="1">
    <source>
        <dbReference type="ARBA" id="ARBA00004196"/>
    </source>
</evidence>
<evidence type="ECO:0000313" key="4">
    <source>
        <dbReference type="EMBL" id="QUE52970.1"/>
    </source>
</evidence>
<dbReference type="AlphaFoldDB" id="A0A975J2R6"/>
<dbReference type="EMBL" id="CP073100">
    <property type="protein sequence ID" value="QUE52970.1"/>
    <property type="molecule type" value="Genomic_DNA"/>
</dbReference>
<evidence type="ECO:0000256" key="2">
    <source>
        <dbReference type="SAM" id="SignalP"/>
    </source>
</evidence>